<keyword evidence="2" id="KW-1185">Reference proteome</keyword>
<evidence type="ECO:0000313" key="1">
    <source>
        <dbReference type="EMBL" id="UBZ25546.1"/>
    </source>
</evidence>
<dbReference type="EMBL" id="MZ311577">
    <property type="protein sequence ID" value="UBZ25546.1"/>
    <property type="molecule type" value="Genomic_DNA"/>
</dbReference>
<reference evidence="1" key="1">
    <citation type="journal article" date="2021" name="Viruses">
        <title>Identification and Full Characterisation of Two Novel Crustacean Infecting Members of the Family Nudiviridae Provides Support for Two Subfamilies.</title>
        <authorList>
            <person name="Bateman K.S."/>
            <person name="Kerr R."/>
            <person name="Stentiford G.D."/>
            <person name="Bean T.P."/>
            <person name="Hooper C."/>
            <person name="Van Eynde B."/>
            <person name="Delbare D."/>
            <person name="Bojko J."/>
            <person name="Christiaens O."/>
            <person name="Taning C.N.T."/>
            <person name="Smagghe G."/>
            <person name="van Oers M.M."/>
            <person name="van Aerle R."/>
        </authorList>
    </citation>
    <scope>NUCLEOTIDE SEQUENCE</scope>
    <source>
        <strain evidence="1">AN1</strain>
    </source>
</reference>
<organism evidence="1 2">
    <name type="scientific">Crangon crangon nudivirus</name>
    <dbReference type="NCBI Taxonomy" id="2880838"/>
    <lineage>
        <taxon>Viruses</taxon>
        <taxon>Viruses incertae sedis</taxon>
        <taxon>Naldaviricetes</taxon>
        <taxon>Lefavirales</taxon>
        <taxon>Nudiviridae</taxon>
        <taxon>Gammanudivirus</taxon>
        <taxon>Gammanudivirus cracrangonis</taxon>
    </lineage>
</organism>
<sequence>MKTLAFVTTGSHVDFTQHKYLTMLHDIYTHYSIVYLVNCRSRRKVSAALLEQYKIMTQRQPANTTHDMIDFKIVFISAINPLLKNYSVSIAIECPVDTSTPSQIHVDYGQVSVITDLQGIYTKRDIFIRNSRHSPEPVSVIVYDLDDTIINRDGDYITSNIKELINHSRRYFDYIFLWSHGCSRHVENAKQTCINGIGFDFDYIISKRTMDTISNKGFGKVFRILNEQYGVATIAYSALVDDLASNYVGDYDCFLHISDSETKNRDRELAVNFNLMEKYVTKLRNESKKHMLSFDLTRLALPDKY</sequence>
<evidence type="ECO:0000313" key="2">
    <source>
        <dbReference type="Proteomes" id="UP000831195"/>
    </source>
</evidence>
<protein>
    <submittedName>
        <fullName evidence="1">38K protein</fullName>
    </submittedName>
</protein>
<name>A0AAE8Y0M6_9VIRU</name>
<dbReference type="Proteomes" id="UP000831195">
    <property type="component" value="Segment"/>
</dbReference>
<gene>
    <name evidence="1" type="ORF">CcNV_061</name>
</gene>
<proteinExistence type="predicted"/>
<accession>A0AAE8Y0M6</accession>